<dbReference type="FunFam" id="3.40.50.1000:FF:000048">
    <property type="entry name" value="Phosphoserine phosphatase"/>
    <property type="match status" value="1"/>
</dbReference>
<evidence type="ECO:0000256" key="8">
    <source>
        <dbReference type="ARBA" id="ARBA00022801"/>
    </source>
</evidence>
<comment type="cofactor">
    <cofactor evidence="1">
        <name>Mg(2+)</name>
        <dbReference type="ChEBI" id="CHEBI:18420"/>
    </cofactor>
</comment>
<dbReference type="Gene3D" id="1.10.150.210">
    <property type="entry name" value="Phosphoserine phosphatase, domain 2"/>
    <property type="match status" value="1"/>
</dbReference>
<dbReference type="InterPro" id="IPR050582">
    <property type="entry name" value="HAD-like_SerB"/>
</dbReference>
<dbReference type="OrthoDB" id="9792539at2"/>
<evidence type="ECO:0000256" key="13">
    <source>
        <dbReference type="ARBA" id="ARBA00048523"/>
    </source>
</evidence>
<comment type="pathway">
    <text evidence="2">Amino-acid biosynthesis; L-serine biosynthesis; L-serine from 3-phospho-D-glycerate: step 3/3.</text>
</comment>
<comment type="caution">
    <text evidence="16">The sequence shown here is derived from an EMBL/GenBank/DDBJ whole genome shotgun (WGS) entry which is preliminary data.</text>
</comment>
<dbReference type="SFLD" id="SFLDS00003">
    <property type="entry name" value="Haloacid_Dehalogenase"/>
    <property type="match status" value="1"/>
</dbReference>
<dbReference type="Pfam" id="PF18429">
    <property type="entry name" value="DUF5609"/>
    <property type="match status" value="1"/>
</dbReference>
<dbReference type="Proteomes" id="UP000002943">
    <property type="component" value="Unassembled WGS sequence"/>
</dbReference>
<evidence type="ECO:0000256" key="7">
    <source>
        <dbReference type="ARBA" id="ARBA00022723"/>
    </source>
</evidence>
<evidence type="ECO:0000256" key="10">
    <source>
        <dbReference type="ARBA" id="ARBA00023299"/>
    </source>
</evidence>
<feature type="active site" description="Nucleophile" evidence="14">
    <location>
        <position position="111"/>
    </location>
</feature>
<reference evidence="16 17" key="1">
    <citation type="journal article" date="2012" name="Int. J. Syst. Evol. Microbiol.">
        <title>Vibrio caribbeanicus sp. nov., isolated from the marine sponge Scleritoderma cyanea.</title>
        <authorList>
            <person name="Hoffmann M."/>
            <person name="Monday S.R."/>
            <person name="Allard M.W."/>
            <person name="Strain E.A."/>
            <person name="Whittaker P."/>
            <person name="Naum M."/>
            <person name="McCarthy P.J."/>
            <person name="Lopez J.V."/>
            <person name="Fischer M."/>
            <person name="Brown E.W."/>
        </authorList>
    </citation>
    <scope>NUCLEOTIDE SEQUENCE [LARGE SCALE GENOMIC DNA]</scope>
    <source>
        <strain evidence="16 17">ATCC BAA-2122</strain>
    </source>
</reference>
<dbReference type="SUPFAM" id="SSF56784">
    <property type="entry name" value="HAD-like"/>
    <property type="match status" value="1"/>
</dbReference>
<dbReference type="GO" id="GO:0000287">
    <property type="term" value="F:magnesium ion binding"/>
    <property type="evidence" value="ECO:0007669"/>
    <property type="project" value="TreeGrafter"/>
</dbReference>
<accession>E3BN59</accession>
<dbReference type="RefSeq" id="WP_009602568.1">
    <property type="nucleotide sequence ID" value="NZ_AEIU01000094.1"/>
</dbReference>
<dbReference type="GO" id="GO:0005737">
    <property type="term" value="C:cytoplasm"/>
    <property type="evidence" value="ECO:0007669"/>
    <property type="project" value="TreeGrafter"/>
</dbReference>
<dbReference type="STRING" id="796620.VIBC2010_17614"/>
<organism evidence="16 17">
    <name type="scientific">Vibrio caribbeanicus ATCC BAA-2122</name>
    <dbReference type="NCBI Taxonomy" id="796620"/>
    <lineage>
        <taxon>Bacteria</taxon>
        <taxon>Pseudomonadati</taxon>
        <taxon>Pseudomonadota</taxon>
        <taxon>Gammaproteobacteria</taxon>
        <taxon>Vibrionales</taxon>
        <taxon>Vibrionaceae</taxon>
        <taxon>Vibrio</taxon>
    </lineage>
</organism>
<name>E3BN59_9VIBR</name>
<gene>
    <name evidence="16" type="primary">serB</name>
    <name evidence="16" type="ORF">VIBC2010_17614</name>
</gene>
<comment type="similarity">
    <text evidence="3">Belongs to the HAD-like hydrolase superfamily. SerB family.</text>
</comment>
<keyword evidence="10" id="KW-0718">Serine biosynthesis</keyword>
<dbReference type="SFLD" id="SFLDG01137">
    <property type="entry name" value="C1.6.1:_Phosphoserine_Phosphat"/>
    <property type="match status" value="1"/>
</dbReference>
<dbReference type="NCBIfam" id="TIGR01488">
    <property type="entry name" value="HAD-SF-IB"/>
    <property type="match status" value="1"/>
</dbReference>
<evidence type="ECO:0000256" key="12">
    <source>
        <dbReference type="ARBA" id="ARBA00048138"/>
    </source>
</evidence>
<comment type="catalytic activity">
    <reaction evidence="13">
        <text>O-phospho-D-serine + H2O = D-serine + phosphate</text>
        <dbReference type="Rhea" id="RHEA:24873"/>
        <dbReference type="ChEBI" id="CHEBI:15377"/>
        <dbReference type="ChEBI" id="CHEBI:35247"/>
        <dbReference type="ChEBI" id="CHEBI:43474"/>
        <dbReference type="ChEBI" id="CHEBI:58680"/>
        <dbReference type="EC" id="3.1.3.3"/>
    </reaction>
</comment>
<dbReference type="FunFam" id="1.10.150.210:FF:000001">
    <property type="entry name" value="Phosphoserine phosphatase"/>
    <property type="match status" value="1"/>
</dbReference>
<dbReference type="PANTHER" id="PTHR43344:SF2">
    <property type="entry name" value="PHOSPHOSERINE PHOSPHATASE"/>
    <property type="match status" value="1"/>
</dbReference>
<evidence type="ECO:0000256" key="1">
    <source>
        <dbReference type="ARBA" id="ARBA00001946"/>
    </source>
</evidence>
<dbReference type="CDD" id="cd07500">
    <property type="entry name" value="HAD_PSP"/>
    <property type="match status" value="1"/>
</dbReference>
<dbReference type="Gene3D" id="3.30.70.2020">
    <property type="match status" value="1"/>
</dbReference>
<sequence>MDKKNRLLIRRRPSLTRRFPQVISTHPLERKKAGWVVFSQRLTPDLFDDINFFTGIKHKILDVWKVGQYEVALMNGEITEQHEEILQALKLDYARLSELPDLTKPGLIVLDMDSTAITIECIDEVAKLAGVGEEVEQITERAMQGELDFEQSLRSRVALLKGADEAILEEVRYQLTFTPDLIELINTLKTYGWKTAIASGGFTYFSDYLQKKLKLDNAISNHLEVIEGKLTGNIVGSVVSAQTKADILHQLAEHYDIELHNTIAVGDGANDLLMMDNAGLGVAYHAKPKVEKAAQSALRNSTLGGVLCILSAGLAQKNRLSHT</sequence>
<evidence type="ECO:0000256" key="5">
    <source>
        <dbReference type="ARBA" id="ARBA00015196"/>
    </source>
</evidence>
<dbReference type="GO" id="GO:0036424">
    <property type="term" value="F:L-phosphoserine phosphatase activity"/>
    <property type="evidence" value="ECO:0007669"/>
    <property type="project" value="InterPro"/>
</dbReference>
<dbReference type="AlphaFoldDB" id="E3BN59"/>
<keyword evidence="6" id="KW-0028">Amino-acid biosynthesis</keyword>
<evidence type="ECO:0000256" key="9">
    <source>
        <dbReference type="ARBA" id="ARBA00022842"/>
    </source>
</evidence>
<evidence type="ECO:0000256" key="4">
    <source>
        <dbReference type="ARBA" id="ARBA00012640"/>
    </source>
</evidence>
<evidence type="ECO:0000256" key="6">
    <source>
        <dbReference type="ARBA" id="ARBA00022605"/>
    </source>
</evidence>
<dbReference type="UniPathway" id="UPA00135">
    <property type="reaction ID" value="UER00198"/>
</dbReference>
<proteinExistence type="inferred from homology"/>
<comment type="catalytic activity">
    <reaction evidence="12">
        <text>O-phospho-L-serine + H2O = L-serine + phosphate</text>
        <dbReference type="Rhea" id="RHEA:21208"/>
        <dbReference type="ChEBI" id="CHEBI:15377"/>
        <dbReference type="ChEBI" id="CHEBI:33384"/>
        <dbReference type="ChEBI" id="CHEBI:43474"/>
        <dbReference type="ChEBI" id="CHEBI:57524"/>
        <dbReference type="EC" id="3.1.3.3"/>
    </reaction>
</comment>
<evidence type="ECO:0000256" key="14">
    <source>
        <dbReference type="PIRSR" id="PIRSR604469-1"/>
    </source>
</evidence>
<evidence type="ECO:0000259" key="15">
    <source>
        <dbReference type="Pfam" id="PF18429"/>
    </source>
</evidence>
<dbReference type="InterPro" id="IPR004469">
    <property type="entry name" value="PSP"/>
</dbReference>
<dbReference type="NCBIfam" id="TIGR00338">
    <property type="entry name" value="serB"/>
    <property type="match status" value="1"/>
</dbReference>
<dbReference type="NCBIfam" id="NF008350">
    <property type="entry name" value="PRK11133.1"/>
    <property type="match status" value="1"/>
</dbReference>
<dbReference type="Pfam" id="PF00702">
    <property type="entry name" value="Hydrolase"/>
    <property type="match status" value="1"/>
</dbReference>
<dbReference type="PANTHER" id="PTHR43344">
    <property type="entry name" value="PHOSPHOSERINE PHOSPHATASE"/>
    <property type="match status" value="1"/>
</dbReference>
<dbReference type="EMBL" id="AEIU01000094">
    <property type="protein sequence ID" value="EFP95501.1"/>
    <property type="molecule type" value="Genomic_DNA"/>
</dbReference>
<evidence type="ECO:0000313" key="17">
    <source>
        <dbReference type="Proteomes" id="UP000002943"/>
    </source>
</evidence>
<keyword evidence="17" id="KW-1185">Reference proteome</keyword>
<evidence type="ECO:0000256" key="2">
    <source>
        <dbReference type="ARBA" id="ARBA00005135"/>
    </source>
</evidence>
<keyword evidence="8 16" id="KW-0378">Hydrolase</keyword>
<evidence type="ECO:0000313" key="16">
    <source>
        <dbReference type="EMBL" id="EFP95501.1"/>
    </source>
</evidence>
<dbReference type="Gene3D" id="3.40.50.1000">
    <property type="entry name" value="HAD superfamily/HAD-like"/>
    <property type="match status" value="1"/>
</dbReference>
<dbReference type="EC" id="3.1.3.3" evidence="4"/>
<evidence type="ECO:0000256" key="3">
    <source>
        <dbReference type="ARBA" id="ARBA00009184"/>
    </source>
</evidence>
<dbReference type="InterPro" id="IPR036412">
    <property type="entry name" value="HAD-like_sf"/>
</dbReference>
<dbReference type="SFLD" id="SFLDF00029">
    <property type="entry name" value="phosphoserine_phosphatase"/>
    <property type="match status" value="1"/>
</dbReference>
<keyword evidence="7" id="KW-0479">Metal-binding</keyword>
<dbReference type="SFLD" id="SFLDG01136">
    <property type="entry name" value="C1.6:_Phosphoserine_Phosphatas"/>
    <property type="match status" value="1"/>
</dbReference>
<dbReference type="InterPro" id="IPR023214">
    <property type="entry name" value="HAD_sf"/>
</dbReference>
<feature type="domain" description="Phosphoserine phosphatase N-terminal" evidence="15">
    <location>
        <begin position="31"/>
        <end position="95"/>
    </location>
</feature>
<feature type="active site" description="Proton donor" evidence="14">
    <location>
        <position position="113"/>
    </location>
</feature>
<evidence type="ECO:0000256" key="11">
    <source>
        <dbReference type="ARBA" id="ARBA00031693"/>
    </source>
</evidence>
<keyword evidence="9" id="KW-0460">Magnesium</keyword>
<dbReference type="InterPro" id="IPR041449">
    <property type="entry name" value="SerB_N"/>
</dbReference>
<dbReference type="GO" id="GO:0006564">
    <property type="term" value="P:L-serine biosynthetic process"/>
    <property type="evidence" value="ECO:0007669"/>
    <property type="project" value="UniProtKB-KW"/>
</dbReference>
<dbReference type="eggNOG" id="COG0560">
    <property type="taxonomic scope" value="Bacteria"/>
</dbReference>
<protein>
    <recommendedName>
        <fullName evidence="5">Phosphoserine phosphatase</fullName>
        <ecNumber evidence="4">3.1.3.3</ecNumber>
    </recommendedName>
    <alternativeName>
        <fullName evidence="11">O-phosphoserine phosphohydrolase</fullName>
    </alternativeName>
</protein>